<dbReference type="SMART" id="SM00530">
    <property type="entry name" value="HTH_XRE"/>
    <property type="match status" value="1"/>
</dbReference>
<keyword evidence="3" id="KW-1185">Reference proteome</keyword>
<dbReference type="PANTHER" id="PTHR47691">
    <property type="entry name" value="REGULATOR-RELATED"/>
    <property type="match status" value="1"/>
</dbReference>
<protein>
    <submittedName>
        <fullName evidence="2">Tetratricopeptide (TPR) repeat protein/transcriptional regulator with XRE-family HTH domain</fullName>
    </submittedName>
</protein>
<dbReference type="Gene3D" id="1.25.40.10">
    <property type="entry name" value="Tetratricopeptide repeat domain"/>
    <property type="match status" value="1"/>
</dbReference>
<sequence>MSEDLARRLRQIRETGGRSLRDLERSLHVSSSSLSRYLTGQAVPPWSVVVGLCQVAGVDPRPLRPLWEAGKRGPRVGPAVTVTRNDLPYDITTFTGRQEELAAVLTAARADRVVAIDGMGGVGKTTLAVHAAHRLTSDYPDAQLYLDLHGFTPGRDPVEPAEALRILLAALGVPSGRIPEAVEERAALWRSELAMRRAVVVLDNVAGQAQVRPLLPGAGSSIVLITSRRRLVGLGDAHPVSLDVLGPREAADLFGAALGDARAQDSPALEEVLRRCGHLPLVLGVAAARMRHRPAWTLETLAEYLREGDLGTAGVLSMSLRDLDGGQHRMFRLLGLAPGVDLSVHAAAALAEVPVSTARRLLDDLVDASLVLENVPGRYHQHDLLRELARGAAEERDEKRGALTRLLDHYVRAAATATNLLYPSGAHLRPAVPAGEPFARPADALRWLDGERANLVTAGTYAAEHGWPEHAVLLARTLYPYLDGHAHHAESLPLYGGALEAARHLGDRGGEVHLLNERMSMNARQGRYDPAHDDAKHARDLAREIGDRYGEARALNALGDMHWRERDDLRAEERFRAALELFREVDAGTDVAIVLGNLGLVAGRQGRYDEAERALRQALAGFEAIGLPGGQGTIRANLGQICLWRGRPAEALEHYRQALEHHRGLDYPGGEADALNGMGTAARHLGETTQAVEDHRAALAIAVEAGDPARQAAAHEGLARAHRERGERDLAREHATGALDVYVRMGLPEADDMRAFLAG</sequence>
<dbReference type="PRINTS" id="PR00364">
    <property type="entry name" value="DISEASERSIST"/>
</dbReference>
<dbReference type="Gene3D" id="3.40.50.300">
    <property type="entry name" value="P-loop containing nucleotide triphosphate hydrolases"/>
    <property type="match status" value="1"/>
</dbReference>
<dbReference type="InterPro" id="IPR001387">
    <property type="entry name" value="Cro/C1-type_HTH"/>
</dbReference>
<dbReference type="PANTHER" id="PTHR47691:SF3">
    <property type="entry name" value="HTH-TYPE TRANSCRIPTIONAL REGULATOR RV0890C-RELATED"/>
    <property type="match status" value="1"/>
</dbReference>
<evidence type="ECO:0000313" key="3">
    <source>
        <dbReference type="Proteomes" id="UP000579945"/>
    </source>
</evidence>
<dbReference type="SUPFAM" id="SSF48452">
    <property type="entry name" value="TPR-like"/>
    <property type="match status" value="2"/>
</dbReference>
<gene>
    <name evidence="2" type="ORF">FHR33_001524</name>
</gene>
<dbReference type="InterPro" id="IPR002182">
    <property type="entry name" value="NB-ARC"/>
</dbReference>
<organism evidence="2 3">
    <name type="scientific">Nonomuraea dietziae</name>
    <dbReference type="NCBI Taxonomy" id="65515"/>
    <lineage>
        <taxon>Bacteria</taxon>
        <taxon>Bacillati</taxon>
        <taxon>Actinomycetota</taxon>
        <taxon>Actinomycetes</taxon>
        <taxon>Streptosporangiales</taxon>
        <taxon>Streptosporangiaceae</taxon>
        <taxon>Nonomuraea</taxon>
    </lineage>
</organism>
<name>A0A7W5YPX6_9ACTN</name>
<dbReference type="SUPFAM" id="SSF47413">
    <property type="entry name" value="lambda repressor-like DNA-binding domains"/>
    <property type="match status" value="1"/>
</dbReference>
<dbReference type="RefSeq" id="WP_183645236.1">
    <property type="nucleotide sequence ID" value="NZ_JACIBV010000001.1"/>
</dbReference>
<dbReference type="Pfam" id="PF00931">
    <property type="entry name" value="NB-ARC"/>
    <property type="match status" value="1"/>
</dbReference>
<dbReference type="Gene3D" id="1.10.260.40">
    <property type="entry name" value="lambda repressor-like DNA-binding domains"/>
    <property type="match status" value="1"/>
</dbReference>
<dbReference type="SMART" id="SM00028">
    <property type="entry name" value="TPR"/>
    <property type="match status" value="5"/>
</dbReference>
<dbReference type="Proteomes" id="UP000579945">
    <property type="component" value="Unassembled WGS sequence"/>
</dbReference>
<dbReference type="Pfam" id="PF13424">
    <property type="entry name" value="TPR_12"/>
    <property type="match status" value="1"/>
</dbReference>
<dbReference type="GeneID" id="95388073"/>
<dbReference type="InterPro" id="IPR027417">
    <property type="entry name" value="P-loop_NTPase"/>
</dbReference>
<dbReference type="InterPro" id="IPR010982">
    <property type="entry name" value="Lambda_DNA-bd_dom_sf"/>
</dbReference>
<evidence type="ECO:0000313" key="2">
    <source>
        <dbReference type="EMBL" id="MBB3725664.1"/>
    </source>
</evidence>
<dbReference type="InterPro" id="IPR019734">
    <property type="entry name" value="TPR_rpt"/>
</dbReference>
<proteinExistence type="predicted"/>
<reference evidence="2 3" key="1">
    <citation type="submission" date="2020-08" db="EMBL/GenBank/DDBJ databases">
        <title>Sequencing the genomes of 1000 actinobacteria strains.</title>
        <authorList>
            <person name="Klenk H.-P."/>
        </authorList>
    </citation>
    <scope>NUCLEOTIDE SEQUENCE [LARGE SCALE GENOMIC DNA]</scope>
    <source>
        <strain evidence="2 3">DSM 44320</strain>
    </source>
</reference>
<dbReference type="GO" id="GO:0003677">
    <property type="term" value="F:DNA binding"/>
    <property type="evidence" value="ECO:0007669"/>
    <property type="project" value="InterPro"/>
</dbReference>
<comment type="caution">
    <text evidence="2">The sequence shown here is derived from an EMBL/GenBank/DDBJ whole genome shotgun (WGS) entry which is preliminary data.</text>
</comment>
<accession>A0A7W5YPX6</accession>
<dbReference type="InterPro" id="IPR011990">
    <property type="entry name" value="TPR-like_helical_dom_sf"/>
</dbReference>
<dbReference type="GO" id="GO:0043531">
    <property type="term" value="F:ADP binding"/>
    <property type="evidence" value="ECO:0007669"/>
    <property type="project" value="InterPro"/>
</dbReference>
<evidence type="ECO:0000259" key="1">
    <source>
        <dbReference type="PROSITE" id="PS50943"/>
    </source>
</evidence>
<dbReference type="Pfam" id="PF13560">
    <property type="entry name" value="HTH_31"/>
    <property type="match status" value="1"/>
</dbReference>
<feature type="domain" description="HTH cro/C1-type" evidence="1">
    <location>
        <begin position="9"/>
        <end position="63"/>
    </location>
</feature>
<dbReference type="PROSITE" id="PS50943">
    <property type="entry name" value="HTH_CROC1"/>
    <property type="match status" value="1"/>
</dbReference>
<dbReference type="SUPFAM" id="SSF52540">
    <property type="entry name" value="P-loop containing nucleoside triphosphate hydrolases"/>
    <property type="match status" value="1"/>
</dbReference>
<dbReference type="AlphaFoldDB" id="A0A7W5YPX6"/>
<dbReference type="EMBL" id="JACIBV010000001">
    <property type="protein sequence ID" value="MBB3725664.1"/>
    <property type="molecule type" value="Genomic_DNA"/>
</dbReference>